<protein>
    <recommendedName>
        <fullName evidence="4">Protein kinase domain-containing protein</fullName>
    </recommendedName>
</protein>
<dbReference type="EMBL" id="BQXS01011553">
    <property type="protein sequence ID" value="GKT13938.1"/>
    <property type="molecule type" value="Genomic_DNA"/>
</dbReference>
<comment type="caution">
    <text evidence="2">The sequence shown here is derived from an EMBL/GenBank/DDBJ whole genome shotgun (WGS) entry which is preliminary data.</text>
</comment>
<sequence>MRRIPSFQLSYETLLAGLQSQKSDGYSLGMSILSLFICEHPYVSLPIFREVIRKIQIGEADDFELMKIIMRLMENNMCPPLHRSPLFKSLLTIEGGKFQPIHSCLNEVFIGLTQINEDYRMSVHQARLKVQTIKYLLPKIGEGFELPSIDDIICSHLISYGEPHSLISESSSRSSSSYEKLNIPSKSSFHSTSSESEDKKDQK</sequence>
<evidence type="ECO:0000313" key="2">
    <source>
        <dbReference type="EMBL" id="GKT13938.1"/>
    </source>
</evidence>
<accession>A0ABQ5JVS9</accession>
<evidence type="ECO:0000313" key="3">
    <source>
        <dbReference type="Proteomes" id="UP001057375"/>
    </source>
</evidence>
<feature type="compositionally biased region" description="Low complexity" evidence="1">
    <location>
        <begin position="185"/>
        <end position="194"/>
    </location>
</feature>
<feature type="compositionally biased region" description="Low complexity" evidence="1">
    <location>
        <begin position="167"/>
        <end position="177"/>
    </location>
</feature>
<evidence type="ECO:0000256" key="1">
    <source>
        <dbReference type="SAM" id="MobiDB-lite"/>
    </source>
</evidence>
<dbReference type="Proteomes" id="UP001057375">
    <property type="component" value="Unassembled WGS sequence"/>
</dbReference>
<reference evidence="2" key="1">
    <citation type="submission" date="2022-03" db="EMBL/GenBank/DDBJ databases">
        <title>Draft genome sequence of Aduncisulcus paluster, a free-living microaerophilic Fornicata.</title>
        <authorList>
            <person name="Yuyama I."/>
            <person name="Kume K."/>
            <person name="Tamura T."/>
            <person name="Inagaki Y."/>
            <person name="Hashimoto T."/>
        </authorList>
    </citation>
    <scope>NUCLEOTIDE SEQUENCE</scope>
    <source>
        <strain evidence="2">NY0171</strain>
    </source>
</reference>
<feature type="region of interest" description="Disordered" evidence="1">
    <location>
        <begin position="167"/>
        <end position="203"/>
    </location>
</feature>
<keyword evidence="3" id="KW-1185">Reference proteome</keyword>
<name>A0ABQ5JVS9_9EUKA</name>
<organism evidence="2 3">
    <name type="scientific">Aduncisulcus paluster</name>
    <dbReference type="NCBI Taxonomy" id="2918883"/>
    <lineage>
        <taxon>Eukaryota</taxon>
        <taxon>Metamonada</taxon>
        <taxon>Carpediemonas-like organisms</taxon>
        <taxon>Aduncisulcus</taxon>
    </lineage>
</organism>
<gene>
    <name evidence="2" type="ORF">ADUPG1_010370</name>
</gene>
<evidence type="ECO:0008006" key="4">
    <source>
        <dbReference type="Google" id="ProtNLM"/>
    </source>
</evidence>
<proteinExistence type="predicted"/>